<reference evidence="2 3" key="1">
    <citation type="submission" date="2023-04" db="EMBL/GenBank/DDBJ databases">
        <title>A novel bacteria isolated from coastal sediment.</title>
        <authorList>
            <person name="Liu X.-J."/>
            <person name="Du Z.-J."/>
        </authorList>
    </citation>
    <scope>NUCLEOTIDE SEQUENCE [LARGE SCALE GENOMIC DNA]</scope>
    <source>
        <strain evidence="2 3">SDUM461003</strain>
    </source>
</reference>
<gene>
    <name evidence="2" type="ORF">QEH52_03385</name>
</gene>
<evidence type="ECO:0000313" key="2">
    <source>
        <dbReference type="EMBL" id="MDQ8206536.1"/>
    </source>
</evidence>
<proteinExistence type="predicted"/>
<protein>
    <submittedName>
        <fullName evidence="2">Transposase</fullName>
    </submittedName>
</protein>
<dbReference type="EMBL" id="JARXHW010000005">
    <property type="protein sequence ID" value="MDQ8206536.1"/>
    <property type="molecule type" value="Genomic_DNA"/>
</dbReference>
<dbReference type="InterPro" id="IPR036515">
    <property type="entry name" value="Transposase_17_sf"/>
</dbReference>
<dbReference type="Gene3D" id="3.30.70.1290">
    <property type="entry name" value="Transposase IS200-like"/>
    <property type="match status" value="1"/>
</dbReference>
<dbReference type="RefSeq" id="WP_308948632.1">
    <property type="nucleotide sequence ID" value="NZ_JARXHW010000005.1"/>
</dbReference>
<evidence type="ECO:0000313" key="3">
    <source>
        <dbReference type="Proteomes" id="UP001225316"/>
    </source>
</evidence>
<keyword evidence="3" id="KW-1185">Reference proteome</keyword>
<feature type="domain" description="Transposase IS200-like" evidence="1">
    <location>
        <begin position="10"/>
        <end position="178"/>
    </location>
</feature>
<dbReference type="Proteomes" id="UP001225316">
    <property type="component" value="Unassembled WGS sequence"/>
</dbReference>
<accession>A0ABU1AQW8</accession>
<dbReference type="SUPFAM" id="SSF143422">
    <property type="entry name" value="Transposase IS200-like"/>
    <property type="match status" value="1"/>
</dbReference>
<dbReference type="SMART" id="SM01321">
    <property type="entry name" value="Y1_Tnp"/>
    <property type="match status" value="1"/>
</dbReference>
<dbReference type="Pfam" id="PF01797">
    <property type="entry name" value="Y1_Tnp"/>
    <property type="match status" value="1"/>
</dbReference>
<sequence length="336" mass="38388">MNRRRLIISESTTAYHLICRTACQAYLFGDQEKEVFVRLLLQQARFAGIEILSYCIMSNHVHLLVRISPIESLPDRELLHRYQSYYGAEKVPQSTYSVEELQTLLRIGGPDAEVARRRILARMGDLSAFMRELKQRFTIWYNHKHDNQGTIWASRYKSLIVENASESLAKVAAYIDLNPIRAEMVDDPKDYRWCGYAAAMAGRKAQKDAIIKLFSEEDTFSQAIANYRLILFGKGYVSKGSATKDQGSISPAALEKVIADKGHVSTHELLRMRVRYFADGTAIGSKVFVEDIVHRNRAAFGLKRKKTSTALPPQIWGDLHVLRDLKRDVYTQPRTE</sequence>
<dbReference type="InterPro" id="IPR002686">
    <property type="entry name" value="Transposase_17"/>
</dbReference>
<organism evidence="2 3">
    <name type="scientific">Thalassobacterium maritimum</name>
    <dbReference type="NCBI Taxonomy" id="3041265"/>
    <lineage>
        <taxon>Bacteria</taxon>
        <taxon>Pseudomonadati</taxon>
        <taxon>Verrucomicrobiota</taxon>
        <taxon>Opitutia</taxon>
        <taxon>Puniceicoccales</taxon>
        <taxon>Coraliomargaritaceae</taxon>
        <taxon>Thalassobacterium</taxon>
    </lineage>
</organism>
<comment type="caution">
    <text evidence="2">The sequence shown here is derived from an EMBL/GenBank/DDBJ whole genome shotgun (WGS) entry which is preliminary data.</text>
</comment>
<name>A0ABU1AQW8_9BACT</name>
<dbReference type="PANTHER" id="PTHR34322">
    <property type="entry name" value="TRANSPOSASE, Y1_TNP DOMAIN-CONTAINING"/>
    <property type="match status" value="1"/>
</dbReference>
<evidence type="ECO:0000259" key="1">
    <source>
        <dbReference type="SMART" id="SM01321"/>
    </source>
</evidence>
<dbReference type="PANTHER" id="PTHR34322:SF2">
    <property type="entry name" value="TRANSPOSASE IS200-LIKE DOMAIN-CONTAINING PROTEIN"/>
    <property type="match status" value="1"/>
</dbReference>